<feature type="region of interest" description="Disordered" evidence="1">
    <location>
        <begin position="25"/>
        <end position="89"/>
    </location>
</feature>
<reference evidence="2" key="1">
    <citation type="submission" date="2021-01" db="EMBL/GenBank/DDBJ databases">
        <title>Whole genome shotgun sequence of Spirilliplanes yamanashiensis NBRC 15828.</title>
        <authorList>
            <person name="Komaki H."/>
            <person name="Tamura T."/>
        </authorList>
    </citation>
    <scope>NUCLEOTIDE SEQUENCE</scope>
    <source>
        <strain evidence="2">NBRC 15828</strain>
    </source>
</reference>
<dbReference type="EMBL" id="BOOY01000025">
    <property type="protein sequence ID" value="GIJ03971.1"/>
    <property type="molecule type" value="Genomic_DNA"/>
</dbReference>
<protein>
    <submittedName>
        <fullName evidence="2">Uncharacterized protein</fullName>
    </submittedName>
</protein>
<sequence length="89" mass="10034">MVDSEFVEPSRQRFQARRRCHAEAEEVEAGEARLAGHDRPVAKPDEKGPGVIAQDRAANDTVFHEFQAQVQTEYPGVPPRQAEHGEKKR</sequence>
<evidence type="ECO:0000313" key="3">
    <source>
        <dbReference type="Proteomes" id="UP000652013"/>
    </source>
</evidence>
<proteinExistence type="predicted"/>
<comment type="caution">
    <text evidence="2">The sequence shown here is derived from an EMBL/GenBank/DDBJ whole genome shotgun (WGS) entry which is preliminary data.</text>
</comment>
<gene>
    <name evidence="2" type="ORF">Sya03_33230</name>
</gene>
<accession>A0A8J4DJL5</accession>
<dbReference type="Proteomes" id="UP000652013">
    <property type="component" value="Unassembled WGS sequence"/>
</dbReference>
<dbReference type="RefSeq" id="WP_203939214.1">
    <property type="nucleotide sequence ID" value="NZ_BAAAGJ010000002.1"/>
</dbReference>
<feature type="compositionally biased region" description="Basic and acidic residues" evidence="1">
    <location>
        <begin position="30"/>
        <end position="48"/>
    </location>
</feature>
<organism evidence="2 3">
    <name type="scientific">Spirilliplanes yamanashiensis</name>
    <dbReference type="NCBI Taxonomy" id="42233"/>
    <lineage>
        <taxon>Bacteria</taxon>
        <taxon>Bacillati</taxon>
        <taxon>Actinomycetota</taxon>
        <taxon>Actinomycetes</taxon>
        <taxon>Micromonosporales</taxon>
        <taxon>Micromonosporaceae</taxon>
        <taxon>Spirilliplanes</taxon>
    </lineage>
</organism>
<keyword evidence="3" id="KW-1185">Reference proteome</keyword>
<dbReference type="AlphaFoldDB" id="A0A8J4DJL5"/>
<evidence type="ECO:0000256" key="1">
    <source>
        <dbReference type="SAM" id="MobiDB-lite"/>
    </source>
</evidence>
<evidence type="ECO:0000313" key="2">
    <source>
        <dbReference type="EMBL" id="GIJ03971.1"/>
    </source>
</evidence>
<name>A0A8J4DJL5_9ACTN</name>